<protein>
    <recommendedName>
        <fullName evidence="5">Fibronectin type-III domain-containing protein</fullName>
    </recommendedName>
</protein>
<gene>
    <name evidence="6" type="primary">109582883</name>
</gene>
<feature type="region of interest" description="Disordered" evidence="4">
    <location>
        <begin position="277"/>
        <end position="298"/>
    </location>
</feature>
<feature type="region of interest" description="Disordered" evidence="4">
    <location>
        <begin position="338"/>
        <end position="390"/>
    </location>
</feature>
<feature type="region of interest" description="Disordered" evidence="4">
    <location>
        <begin position="830"/>
        <end position="954"/>
    </location>
</feature>
<dbReference type="SUPFAM" id="SSF49265">
    <property type="entry name" value="Fibronectin type III"/>
    <property type="match status" value="1"/>
</dbReference>
<dbReference type="PROSITE" id="PS50096">
    <property type="entry name" value="IQ"/>
    <property type="match status" value="2"/>
</dbReference>
<dbReference type="InterPro" id="IPR036116">
    <property type="entry name" value="FN3_sf"/>
</dbReference>
<feature type="coiled-coil region" evidence="3">
    <location>
        <begin position="586"/>
        <end position="613"/>
    </location>
</feature>
<evidence type="ECO:0000259" key="5">
    <source>
        <dbReference type="PROSITE" id="PS50853"/>
    </source>
</evidence>
<dbReference type="OrthoDB" id="5954088at2759"/>
<dbReference type="PROSITE" id="PS51450">
    <property type="entry name" value="LRR"/>
    <property type="match status" value="1"/>
</dbReference>
<evidence type="ECO:0000256" key="3">
    <source>
        <dbReference type="SAM" id="Coils"/>
    </source>
</evidence>
<keyword evidence="2" id="KW-0677">Repeat</keyword>
<dbReference type="InParanoid" id="A0A1X7UM07"/>
<dbReference type="PANTHER" id="PTHR45973">
    <property type="entry name" value="PROTEIN PHOSPHATASE 1 REGULATORY SUBUNIT SDS22-RELATED"/>
    <property type="match status" value="1"/>
</dbReference>
<dbReference type="eggNOG" id="KOG0531">
    <property type="taxonomic scope" value="Eukaryota"/>
</dbReference>
<dbReference type="Pfam" id="PF00612">
    <property type="entry name" value="IQ"/>
    <property type="match status" value="3"/>
</dbReference>
<evidence type="ECO:0000256" key="4">
    <source>
        <dbReference type="SAM" id="MobiDB-lite"/>
    </source>
</evidence>
<keyword evidence="3" id="KW-0175">Coiled coil</keyword>
<feature type="compositionally biased region" description="Polar residues" evidence="4">
    <location>
        <begin position="865"/>
        <end position="879"/>
    </location>
</feature>
<dbReference type="GO" id="GO:1902018">
    <property type="term" value="P:negative regulation of cilium assembly"/>
    <property type="evidence" value="ECO:0007669"/>
    <property type="project" value="TreeGrafter"/>
</dbReference>
<feature type="domain" description="Fibronectin type-III" evidence="5">
    <location>
        <begin position="680"/>
        <end position="777"/>
    </location>
</feature>
<dbReference type="Proteomes" id="UP000007879">
    <property type="component" value="Unassembled WGS sequence"/>
</dbReference>
<dbReference type="EnsemblMetazoa" id="XM_019997922.1">
    <property type="protein sequence ID" value="XP_019853481.1"/>
    <property type="gene ID" value="LOC109582883"/>
</dbReference>
<keyword evidence="1" id="KW-0433">Leucine-rich repeat</keyword>
<dbReference type="PANTHER" id="PTHR45973:SF2">
    <property type="entry name" value="CENTROSOMAL PROTEIN OF 97 KDA"/>
    <property type="match status" value="1"/>
</dbReference>
<feature type="compositionally biased region" description="Polar residues" evidence="4">
    <location>
        <begin position="913"/>
        <end position="934"/>
    </location>
</feature>
<dbReference type="InterPro" id="IPR001611">
    <property type="entry name" value="Leu-rich_rpt"/>
</dbReference>
<accession>A0A1X7UM07</accession>
<feature type="compositionally biased region" description="Low complexity" evidence="4">
    <location>
        <begin position="939"/>
        <end position="954"/>
    </location>
</feature>
<dbReference type="SMART" id="SM00015">
    <property type="entry name" value="IQ"/>
    <property type="match status" value="3"/>
</dbReference>
<dbReference type="Gene3D" id="1.20.5.190">
    <property type="match status" value="1"/>
</dbReference>
<dbReference type="Gene3D" id="3.80.10.10">
    <property type="entry name" value="Ribonuclease Inhibitor"/>
    <property type="match status" value="2"/>
</dbReference>
<evidence type="ECO:0000313" key="7">
    <source>
        <dbReference type="Proteomes" id="UP000007879"/>
    </source>
</evidence>
<dbReference type="SUPFAM" id="SSF52058">
    <property type="entry name" value="L domain-like"/>
    <property type="match status" value="1"/>
</dbReference>
<dbReference type="InterPro" id="IPR003961">
    <property type="entry name" value="FN3_dom"/>
</dbReference>
<dbReference type="STRING" id="400682.A0A1X7UM07"/>
<dbReference type="Pfam" id="PF14580">
    <property type="entry name" value="LRR_9"/>
    <property type="match status" value="1"/>
</dbReference>
<dbReference type="GO" id="GO:0005813">
    <property type="term" value="C:centrosome"/>
    <property type="evidence" value="ECO:0007669"/>
    <property type="project" value="TreeGrafter"/>
</dbReference>
<dbReference type="InterPro" id="IPR050576">
    <property type="entry name" value="Cilia_flagella_integrity"/>
</dbReference>
<dbReference type="EnsemblMetazoa" id="Aqu2.1.28681_001">
    <property type="protein sequence ID" value="Aqu2.1.28681_001"/>
    <property type="gene ID" value="Aqu2.1.28681"/>
</dbReference>
<organism evidence="6">
    <name type="scientific">Amphimedon queenslandica</name>
    <name type="common">Sponge</name>
    <dbReference type="NCBI Taxonomy" id="400682"/>
    <lineage>
        <taxon>Eukaryota</taxon>
        <taxon>Metazoa</taxon>
        <taxon>Porifera</taxon>
        <taxon>Demospongiae</taxon>
        <taxon>Heteroscleromorpha</taxon>
        <taxon>Haplosclerida</taxon>
        <taxon>Niphatidae</taxon>
        <taxon>Amphimedon</taxon>
    </lineage>
</organism>
<dbReference type="SMART" id="SM00060">
    <property type="entry name" value="FN3"/>
    <property type="match status" value="1"/>
</dbReference>
<dbReference type="CDD" id="cd23767">
    <property type="entry name" value="IQCD"/>
    <property type="match status" value="2"/>
</dbReference>
<evidence type="ECO:0000256" key="1">
    <source>
        <dbReference type="ARBA" id="ARBA00022614"/>
    </source>
</evidence>
<feature type="compositionally biased region" description="Low complexity" evidence="4">
    <location>
        <begin position="346"/>
        <end position="387"/>
    </location>
</feature>
<dbReference type="InterPro" id="IPR000048">
    <property type="entry name" value="IQ_motif_EF-hand-BS"/>
</dbReference>
<reference evidence="6" key="2">
    <citation type="submission" date="2017-05" db="UniProtKB">
        <authorList>
            <consortium name="EnsemblMetazoa"/>
        </authorList>
    </citation>
    <scope>IDENTIFICATION</scope>
</reference>
<reference evidence="7" key="1">
    <citation type="journal article" date="2010" name="Nature">
        <title>The Amphimedon queenslandica genome and the evolution of animal complexity.</title>
        <authorList>
            <person name="Srivastava M."/>
            <person name="Simakov O."/>
            <person name="Chapman J."/>
            <person name="Fahey B."/>
            <person name="Gauthier M.E."/>
            <person name="Mitros T."/>
            <person name="Richards G.S."/>
            <person name="Conaco C."/>
            <person name="Dacre M."/>
            <person name="Hellsten U."/>
            <person name="Larroux C."/>
            <person name="Putnam N.H."/>
            <person name="Stanke M."/>
            <person name="Adamska M."/>
            <person name="Darling A."/>
            <person name="Degnan S.M."/>
            <person name="Oakley T.H."/>
            <person name="Plachetzki D.C."/>
            <person name="Zhai Y."/>
            <person name="Adamski M."/>
            <person name="Calcino A."/>
            <person name="Cummins S.F."/>
            <person name="Goodstein D.M."/>
            <person name="Harris C."/>
            <person name="Jackson D.J."/>
            <person name="Leys S.P."/>
            <person name="Shu S."/>
            <person name="Woodcroft B.J."/>
            <person name="Vervoort M."/>
            <person name="Kosik K.S."/>
            <person name="Manning G."/>
            <person name="Degnan B.M."/>
            <person name="Rokhsar D.S."/>
        </authorList>
    </citation>
    <scope>NUCLEOTIDE SEQUENCE [LARGE SCALE GENOMIC DNA]</scope>
</reference>
<keyword evidence="7" id="KW-1185">Reference proteome</keyword>
<feature type="compositionally biased region" description="Basic and acidic residues" evidence="4">
    <location>
        <begin position="885"/>
        <end position="897"/>
    </location>
</feature>
<dbReference type="AlphaFoldDB" id="A0A1X7UM07"/>
<dbReference type="KEGG" id="aqu:109582883"/>
<name>A0A1X7UM07_AMPQE</name>
<proteinExistence type="predicted"/>
<dbReference type="InterPro" id="IPR032675">
    <property type="entry name" value="LRR_dom_sf"/>
</dbReference>
<sequence length="954" mass="106029">MAKKKQEILDLSNKGLKSISRYTSGNQKRDHVLKLILDDNQLSSLEGVESFDKLIQLLCRRNRLFDVSGVPRKIVMINFQNNSIVNLHGFHGLVSLQWLCLAGNSIKDANVLNSCTSLTHIDLSDNFIKKLPVLTNLTSLKTLLLHGNGLKSLAKTRVSLPSLSLHTLTLAENGIVDLNEFVALQCLKSLEQLSVMGNASTIDASVKNFDFACRCFILYWSPQLDVLDGSPITEKERFTSWTLFLDYTHYPFSTGQHKELMEYLSNKCSKSLSPGLPLPINNENLPPPNQESFQDTPLNQTPIDSLLSSVGSMNVVDTLKALQYVQDMIDSEEKLLEKSQPATFRSPLSSKSPLTLSQSHSLPSQPSSVQSSLQSSLPSSQSTLVPPHSVISYSPPPSALSSISSFHVQSLLSSTQSSVPVTSVHQPSSLPPTSLPPSSLVVLYEGDKETSPTPCYYPSKIEAPPNEFIAHPSSPTSMSLTFKCAPPSPQNKNFSFYLDPRELKAIVTVQSLVRGFLCRKRNVIEKIRAAILIQSTWRGYYARRYDSVVIAAMEALYKKKVEGYIVLLVRHLQGCREELAHQVHMNQIQEETLKSLLLDVEELNRIKKREERVTRTKAATIIQRQWRNHKVRSVTGKKHIALVTSPLLSVCLSLQTQVNELKRLVSLNQSPLTKKIVLPPPQFLKMSHYSQSCLLLEWSPPDIESVTDQGDVCPPFLGCRIYVDGELEGMDSSGKNKAYIEGLETTETYKITVRCAYEGDLESIDSNPVFAIYSHSPSFSNDDVPESEGQWAIDELHTHTAMKGRRKAIVVIKSKENQLISDNLDIVTRFQDSPHDTDDNASIRQEGECRESTPVALKSDENQDRTVTQKPMQALQPDNETALESCKDNKEDNKEGDTNTYASKEGDMPELESTLSQDALASSKSTDASSTVAQESEGHTSNSESTETNESTDE</sequence>
<evidence type="ECO:0000313" key="6">
    <source>
        <dbReference type="EnsemblMetazoa" id="Aqu2.1.28681_001"/>
    </source>
</evidence>
<dbReference type="PROSITE" id="PS50853">
    <property type="entry name" value="FN3"/>
    <property type="match status" value="1"/>
</dbReference>
<evidence type="ECO:0000256" key="2">
    <source>
        <dbReference type="ARBA" id="ARBA00022737"/>
    </source>
</evidence>